<sequence length="150" mass="16043">MEQIRVNGLSVAPKVYNPSSFSLGEKFVSEIISSKADMTPELIVIQYVIKSPLAKTAVKIGGVTLLMTGYEMYQDYYKYDGWNLSKAWAADAVPIGGAFGLGSGFGPGGFAAGAFAGGIIGEYGKFLIKDNIPTIKEENARKVYEGKIDG</sequence>
<accession>E4L7F2</accession>
<reference evidence="1 2" key="1">
    <citation type="submission" date="2010-11" db="EMBL/GenBank/DDBJ databases">
        <authorList>
            <person name="Durkin A.S."/>
            <person name="Madupu R."/>
            <person name="Torralba M."/>
            <person name="Gillis M."/>
            <person name="Methe B."/>
            <person name="Sutton G."/>
            <person name="Nelson K.E."/>
        </authorList>
    </citation>
    <scope>NUCLEOTIDE SEQUENCE [LARGE SCALE GENOMIC DNA]</scope>
    <source>
        <strain evidence="1 2">UPII 345-E</strain>
    </source>
</reference>
<proteinExistence type="predicted"/>
<gene>
    <name evidence="1" type="ORF">HMPREF9220_1301</name>
</gene>
<comment type="caution">
    <text evidence="1">The sequence shown here is derived from an EMBL/GenBank/DDBJ whole genome shotgun (WGS) entry which is preliminary data.</text>
</comment>
<dbReference type="RefSeq" id="WP_007553761.1">
    <property type="nucleotide sequence ID" value="NZ_AENT01000001.1"/>
</dbReference>
<dbReference type="Proteomes" id="UP000004594">
    <property type="component" value="Unassembled WGS sequence"/>
</dbReference>
<evidence type="ECO:0000313" key="2">
    <source>
        <dbReference type="Proteomes" id="UP000004594"/>
    </source>
</evidence>
<evidence type="ECO:0000313" key="1">
    <source>
        <dbReference type="EMBL" id="EFR43399.1"/>
    </source>
</evidence>
<dbReference type="EMBL" id="AENT01000001">
    <property type="protein sequence ID" value="EFR43399.1"/>
    <property type="molecule type" value="Genomic_DNA"/>
</dbReference>
<organism evidence="1 2">
    <name type="scientific">Dialister micraerophilus UPII 345-E</name>
    <dbReference type="NCBI Taxonomy" id="910314"/>
    <lineage>
        <taxon>Bacteria</taxon>
        <taxon>Bacillati</taxon>
        <taxon>Bacillota</taxon>
        <taxon>Negativicutes</taxon>
        <taxon>Veillonellales</taxon>
        <taxon>Veillonellaceae</taxon>
        <taxon>Dialister</taxon>
    </lineage>
</organism>
<dbReference type="AlphaFoldDB" id="E4L7F2"/>
<protein>
    <submittedName>
        <fullName evidence="1">Uncharacterized protein</fullName>
    </submittedName>
</protein>
<name>E4L7F2_9FIRM</name>